<feature type="compositionally biased region" description="Polar residues" evidence="1">
    <location>
        <begin position="114"/>
        <end position="124"/>
    </location>
</feature>
<evidence type="ECO:0000313" key="3">
    <source>
        <dbReference type="Proteomes" id="UP001626550"/>
    </source>
</evidence>
<evidence type="ECO:0000256" key="1">
    <source>
        <dbReference type="SAM" id="MobiDB-lite"/>
    </source>
</evidence>
<comment type="caution">
    <text evidence="2">The sequence shown here is derived from an EMBL/GenBank/DDBJ whole genome shotgun (WGS) entry which is preliminary data.</text>
</comment>
<dbReference type="Proteomes" id="UP001626550">
    <property type="component" value="Unassembled WGS sequence"/>
</dbReference>
<feature type="region of interest" description="Disordered" evidence="1">
    <location>
        <begin position="114"/>
        <end position="147"/>
    </location>
</feature>
<dbReference type="AlphaFoldDB" id="A0ABD2PKK8"/>
<feature type="non-terminal residue" evidence="2">
    <location>
        <position position="1"/>
    </location>
</feature>
<dbReference type="EMBL" id="JBJKFK010007230">
    <property type="protein sequence ID" value="KAL3307488.1"/>
    <property type="molecule type" value="Genomic_DNA"/>
</dbReference>
<protein>
    <submittedName>
        <fullName evidence="2">Uncharacterized protein</fullName>
    </submittedName>
</protein>
<gene>
    <name evidence="2" type="ORF">Ciccas_013995</name>
</gene>
<proteinExistence type="predicted"/>
<organism evidence="2 3">
    <name type="scientific">Cichlidogyrus casuarinus</name>
    <dbReference type="NCBI Taxonomy" id="1844966"/>
    <lineage>
        <taxon>Eukaryota</taxon>
        <taxon>Metazoa</taxon>
        <taxon>Spiralia</taxon>
        <taxon>Lophotrochozoa</taxon>
        <taxon>Platyhelminthes</taxon>
        <taxon>Monogenea</taxon>
        <taxon>Monopisthocotylea</taxon>
        <taxon>Dactylogyridea</taxon>
        <taxon>Ancyrocephalidae</taxon>
        <taxon>Cichlidogyrus</taxon>
    </lineage>
</organism>
<reference evidence="2 3" key="1">
    <citation type="submission" date="2024-11" db="EMBL/GenBank/DDBJ databases">
        <title>Adaptive evolution of stress response genes in parasites aligns with host niche diversity.</title>
        <authorList>
            <person name="Hahn C."/>
            <person name="Resl P."/>
        </authorList>
    </citation>
    <scope>NUCLEOTIDE SEQUENCE [LARGE SCALE GENOMIC DNA]</scope>
    <source>
        <strain evidence="2">EGGRZ-B1_66</strain>
        <tissue evidence="2">Body</tissue>
    </source>
</reference>
<accession>A0ABD2PKK8</accession>
<sequence length="147" mass="15292">FSASANNIGASGGSIISGQSAKHMAQQAQDQITASMRQQAMLNQLAAYASGAMPQSPFVGSSTNQIPVVTSNQGEPIPPETAAFALKFLTGSGGGINPNLAAFQKQLSAAMNASNSTAVTQQRAPVNPVQQQSRPQSQQQPNLTRFY</sequence>
<keyword evidence="3" id="KW-1185">Reference proteome</keyword>
<evidence type="ECO:0000313" key="2">
    <source>
        <dbReference type="EMBL" id="KAL3307488.1"/>
    </source>
</evidence>
<name>A0ABD2PKK8_9PLAT</name>
<feature type="compositionally biased region" description="Low complexity" evidence="1">
    <location>
        <begin position="125"/>
        <end position="147"/>
    </location>
</feature>